<name>A0ABN2R6Z2_9MICO</name>
<evidence type="ECO:0000256" key="2">
    <source>
        <dbReference type="ARBA" id="ARBA00022679"/>
    </source>
</evidence>
<keyword evidence="7" id="KW-1185">Reference proteome</keyword>
<feature type="domain" description="Glycosyl transferase family 1" evidence="4">
    <location>
        <begin position="233"/>
        <end position="383"/>
    </location>
</feature>
<dbReference type="PANTHER" id="PTHR12526">
    <property type="entry name" value="GLYCOSYLTRANSFERASE"/>
    <property type="match status" value="1"/>
</dbReference>
<evidence type="ECO:0000313" key="7">
    <source>
        <dbReference type="Proteomes" id="UP001500013"/>
    </source>
</evidence>
<evidence type="ECO:0000259" key="5">
    <source>
        <dbReference type="Pfam" id="PF13579"/>
    </source>
</evidence>
<feature type="region of interest" description="Disordered" evidence="3">
    <location>
        <begin position="404"/>
        <end position="425"/>
    </location>
</feature>
<proteinExistence type="predicted"/>
<accession>A0ABN2R6Z2</accession>
<evidence type="ECO:0000256" key="1">
    <source>
        <dbReference type="ARBA" id="ARBA00022676"/>
    </source>
</evidence>
<dbReference type="EMBL" id="BAAAPU010000001">
    <property type="protein sequence ID" value="GAA1964658.1"/>
    <property type="molecule type" value="Genomic_DNA"/>
</dbReference>
<sequence>MRILHVNKFLYRRGGAEGYMLDVAALQRSAGHEVGFFGMQHPENDTPQPLGGTFPPFVELEPAPAGLSGLMASARMVWSTSSARGIEQAIREFRPDVVHCHNVYHQLSPSVLRPVSRAGIPCVMTLHDYKLACPNYQMLDHGRPCDACVGHGTWHAAVRRCKNGSLVGSVVLAVESGVHRALDAYGTVDQFVSPSRFLAAVMARQGIAEDRITVVNNFTHIPALTHAPEAGEGFVVAGRLSHEKGIDTAVRAIGRLPGASVLHVAGDGPERTSLEELAAQVAPGRVVFHGRLSASELGTLVRRSRALLVPSRWYENQPMTILEAFAASTPVVVTDLGGMPELVEPGVHGLVVPADDDARLAEALARLEADPDHALAMGMAGRRRLEQDFSAEAHLSRLDSVYERAAARRGRPAPPSVGARSGTSR</sequence>
<dbReference type="Pfam" id="PF13579">
    <property type="entry name" value="Glyco_trans_4_4"/>
    <property type="match status" value="1"/>
</dbReference>
<feature type="compositionally biased region" description="Low complexity" evidence="3">
    <location>
        <begin position="416"/>
        <end position="425"/>
    </location>
</feature>
<evidence type="ECO:0000313" key="6">
    <source>
        <dbReference type="EMBL" id="GAA1964658.1"/>
    </source>
</evidence>
<dbReference type="SUPFAM" id="SSF53756">
    <property type="entry name" value="UDP-Glycosyltransferase/glycogen phosphorylase"/>
    <property type="match status" value="1"/>
</dbReference>
<evidence type="ECO:0000259" key="4">
    <source>
        <dbReference type="Pfam" id="PF00534"/>
    </source>
</evidence>
<feature type="domain" description="Glycosyltransferase subfamily 4-like N-terminal" evidence="5">
    <location>
        <begin position="14"/>
        <end position="217"/>
    </location>
</feature>
<reference evidence="6 7" key="1">
    <citation type="journal article" date="2019" name="Int. J. Syst. Evol. Microbiol.">
        <title>The Global Catalogue of Microorganisms (GCM) 10K type strain sequencing project: providing services to taxonomists for standard genome sequencing and annotation.</title>
        <authorList>
            <consortium name="The Broad Institute Genomics Platform"/>
            <consortium name="The Broad Institute Genome Sequencing Center for Infectious Disease"/>
            <person name="Wu L."/>
            <person name="Ma J."/>
        </authorList>
    </citation>
    <scope>NUCLEOTIDE SEQUENCE [LARGE SCALE GENOMIC DNA]</scope>
    <source>
        <strain evidence="6 7">JCM 15628</strain>
    </source>
</reference>
<organism evidence="6 7">
    <name type="scientific">Terrabacter lapilli</name>
    <dbReference type="NCBI Taxonomy" id="436231"/>
    <lineage>
        <taxon>Bacteria</taxon>
        <taxon>Bacillati</taxon>
        <taxon>Actinomycetota</taxon>
        <taxon>Actinomycetes</taxon>
        <taxon>Micrococcales</taxon>
        <taxon>Intrasporangiaceae</taxon>
        <taxon>Terrabacter</taxon>
    </lineage>
</organism>
<dbReference type="Pfam" id="PF00534">
    <property type="entry name" value="Glycos_transf_1"/>
    <property type="match status" value="1"/>
</dbReference>
<dbReference type="Proteomes" id="UP001500013">
    <property type="component" value="Unassembled WGS sequence"/>
</dbReference>
<keyword evidence="1" id="KW-0328">Glycosyltransferase</keyword>
<dbReference type="InterPro" id="IPR001296">
    <property type="entry name" value="Glyco_trans_1"/>
</dbReference>
<comment type="caution">
    <text evidence="6">The sequence shown here is derived from an EMBL/GenBank/DDBJ whole genome shotgun (WGS) entry which is preliminary data.</text>
</comment>
<dbReference type="RefSeq" id="WP_344057263.1">
    <property type="nucleotide sequence ID" value="NZ_BAAAPU010000001.1"/>
</dbReference>
<keyword evidence="2" id="KW-0808">Transferase</keyword>
<gene>
    <name evidence="6" type="ORF">GCM10009817_00500</name>
</gene>
<dbReference type="Gene3D" id="3.40.50.2000">
    <property type="entry name" value="Glycogen Phosphorylase B"/>
    <property type="match status" value="2"/>
</dbReference>
<evidence type="ECO:0000256" key="3">
    <source>
        <dbReference type="SAM" id="MobiDB-lite"/>
    </source>
</evidence>
<protein>
    <submittedName>
        <fullName evidence="6">Glycosyltransferase family 4 protein</fullName>
    </submittedName>
</protein>
<dbReference type="InterPro" id="IPR028098">
    <property type="entry name" value="Glyco_trans_4-like_N"/>
</dbReference>
<dbReference type="PANTHER" id="PTHR12526:SF510">
    <property type="entry name" value="D-INOSITOL 3-PHOSPHATE GLYCOSYLTRANSFERASE"/>
    <property type="match status" value="1"/>
</dbReference>